<feature type="domain" description="HTH tetR-type" evidence="5">
    <location>
        <begin position="8"/>
        <end position="68"/>
    </location>
</feature>
<keyword evidence="3" id="KW-0804">Transcription</keyword>
<keyword evidence="2 4" id="KW-0238">DNA-binding</keyword>
<dbReference type="InterPro" id="IPR023772">
    <property type="entry name" value="DNA-bd_HTH_TetR-type_CS"/>
</dbReference>
<dbReference type="InterPro" id="IPR050109">
    <property type="entry name" value="HTH-type_TetR-like_transc_reg"/>
</dbReference>
<dbReference type="PROSITE" id="PS50977">
    <property type="entry name" value="HTH_TETR_2"/>
    <property type="match status" value="1"/>
</dbReference>
<accession>A0ABP9ISB6</accession>
<proteinExistence type="predicted"/>
<dbReference type="PROSITE" id="PS01081">
    <property type="entry name" value="HTH_TETR_1"/>
    <property type="match status" value="1"/>
</dbReference>
<dbReference type="PANTHER" id="PTHR30055">
    <property type="entry name" value="HTH-TYPE TRANSCRIPTIONAL REGULATOR RUTR"/>
    <property type="match status" value="1"/>
</dbReference>
<evidence type="ECO:0000313" key="7">
    <source>
        <dbReference type="Proteomes" id="UP001501759"/>
    </source>
</evidence>
<dbReference type="InterPro" id="IPR036271">
    <property type="entry name" value="Tet_transcr_reg_TetR-rel_C_sf"/>
</dbReference>
<dbReference type="NCBIfam" id="NF041196">
    <property type="entry name" value="ScbR_bind_reg"/>
    <property type="match status" value="1"/>
</dbReference>
<dbReference type="RefSeq" id="WP_345646144.1">
    <property type="nucleotide sequence ID" value="NZ_BAABKB010000005.1"/>
</dbReference>
<feature type="DNA-binding region" description="H-T-H motif" evidence="4">
    <location>
        <begin position="31"/>
        <end position="50"/>
    </location>
</feature>
<keyword evidence="1" id="KW-0805">Transcription regulation</keyword>
<dbReference type="InterPro" id="IPR009057">
    <property type="entry name" value="Homeodomain-like_sf"/>
</dbReference>
<gene>
    <name evidence="6" type="ORF">GCM10023335_24270</name>
</gene>
<evidence type="ECO:0000256" key="2">
    <source>
        <dbReference type="ARBA" id="ARBA00023125"/>
    </source>
</evidence>
<dbReference type="Proteomes" id="UP001501759">
    <property type="component" value="Unassembled WGS sequence"/>
</dbReference>
<dbReference type="SUPFAM" id="SSF48498">
    <property type="entry name" value="Tetracyclin repressor-like, C-terminal domain"/>
    <property type="match status" value="1"/>
</dbReference>
<evidence type="ECO:0000313" key="6">
    <source>
        <dbReference type="EMBL" id="GAA5006646.1"/>
    </source>
</evidence>
<keyword evidence="7" id="KW-1185">Reference proteome</keyword>
<evidence type="ECO:0000256" key="4">
    <source>
        <dbReference type="PROSITE-ProRule" id="PRU00335"/>
    </source>
</evidence>
<sequence>MVKQERSGRTRGNLIRAASTVFDQVGYERATLLVISELAQVTKGALSFHFAAKSDLARAVQAEACAASGALLAQQAERRGPGFDIAVDMAHALVRLLETDVVVRAGTRLTQEIDTPDDPSVHCHLNWLGSLYRTLRRARTDGSLLPGVDVRPAATLMMSLITGTSSLTRTHTELAFGNSPFSSRESAEQRLTRMIQLVRPALSGP</sequence>
<evidence type="ECO:0000256" key="1">
    <source>
        <dbReference type="ARBA" id="ARBA00023015"/>
    </source>
</evidence>
<dbReference type="Gene3D" id="1.10.357.10">
    <property type="entry name" value="Tetracycline Repressor, domain 2"/>
    <property type="match status" value="1"/>
</dbReference>
<dbReference type="InterPro" id="IPR047923">
    <property type="entry name" value="ArpA-like"/>
</dbReference>
<dbReference type="EMBL" id="BAABKB010000005">
    <property type="protein sequence ID" value="GAA5006646.1"/>
    <property type="molecule type" value="Genomic_DNA"/>
</dbReference>
<dbReference type="Pfam" id="PF00440">
    <property type="entry name" value="TetR_N"/>
    <property type="match status" value="1"/>
</dbReference>
<evidence type="ECO:0000259" key="5">
    <source>
        <dbReference type="PROSITE" id="PS50977"/>
    </source>
</evidence>
<protein>
    <submittedName>
        <fullName evidence="6">ScbR family autoregulator-binding transcription factor</fullName>
    </submittedName>
</protein>
<evidence type="ECO:0000256" key="3">
    <source>
        <dbReference type="ARBA" id="ARBA00023163"/>
    </source>
</evidence>
<reference evidence="7" key="1">
    <citation type="journal article" date="2019" name="Int. J. Syst. Evol. Microbiol.">
        <title>The Global Catalogue of Microorganisms (GCM) 10K type strain sequencing project: providing services to taxonomists for standard genome sequencing and annotation.</title>
        <authorList>
            <consortium name="The Broad Institute Genomics Platform"/>
            <consortium name="The Broad Institute Genome Sequencing Center for Infectious Disease"/>
            <person name="Wu L."/>
            <person name="Ma J."/>
        </authorList>
    </citation>
    <scope>NUCLEOTIDE SEQUENCE [LARGE SCALE GENOMIC DNA]</scope>
    <source>
        <strain evidence="7">JCM 18409</strain>
    </source>
</reference>
<dbReference type="PANTHER" id="PTHR30055:SF234">
    <property type="entry name" value="HTH-TYPE TRANSCRIPTIONAL REGULATOR BETI"/>
    <property type="match status" value="1"/>
</dbReference>
<organism evidence="6 7">
    <name type="scientific">Streptomyces siamensis</name>
    <dbReference type="NCBI Taxonomy" id="1274986"/>
    <lineage>
        <taxon>Bacteria</taxon>
        <taxon>Bacillati</taxon>
        <taxon>Actinomycetota</taxon>
        <taxon>Actinomycetes</taxon>
        <taxon>Kitasatosporales</taxon>
        <taxon>Streptomycetaceae</taxon>
        <taxon>Streptomyces</taxon>
    </lineage>
</organism>
<dbReference type="InterPro" id="IPR001647">
    <property type="entry name" value="HTH_TetR"/>
</dbReference>
<name>A0ABP9ISB6_9ACTN</name>
<dbReference type="SUPFAM" id="SSF46689">
    <property type="entry name" value="Homeodomain-like"/>
    <property type="match status" value="1"/>
</dbReference>
<comment type="caution">
    <text evidence="6">The sequence shown here is derived from an EMBL/GenBank/DDBJ whole genome shotgun (WGS) entry which is preliminary data.</text>
</comment>
<dbReference type="PRINTS" id="PR00455">
    <property type="entry name" value="HTHTETR"/>
</dbReference>